<comment type="caution">
    <text evidence="1">The sequence shown here is derived from an EMBL/GenBank/DDBJ whole genome shotgun (WGS) entry which is preliminary data.</text>
</comment>
<dbReference type="Proteomes" id="UP000814128">
    <property type="component" value="Unassembled WGS sequence"/>
</dbReference>
<gene>
    <name evidence="1" type="ORF">K488DRAFT_41696</name>
</gene>
<evidence type="ECO:0000313" key="1">
    <source>
        <dbReference type="EMBL" id="KAI0036229.1"/>
    </source>
</evidence>
<protein>
    <submittedName>
        <fullName evidence="1">Uncharacterized protein</fullName>
    </submittedName>
</protein>
<name>A0ACB8QWM2_9AGAM</name>
<proteinExistence type="predicted"/>
<reference evidence="1" key="2">
    <citation type="journal article" date="2022" name="New Phytol.">
        <title>Evolutionary transition to the ectomycorrhizal habit in the genomes of a hyperdiverse lineage of mushroom-forming fungi.</title>
        <authorList>
            <person name="Looney B."/>
            <person name="Miyauchi S."/>
            <person name="Morin E."/>
            <person name="Drula E."/>
            <person name="Courty P.E."/>
            <person name="Kohler A."/>
            <person name="Kuo A."/>
            <person name="LaButti K."/>
            <person name="Pangilinan J."/>
            <person name="Lipzen A."/>
            <person name="Riley R."/>
            <person name="Andreopoulos W."/>
            <person name="He G."/>
            <person name="Johnson J."/>
            <person name="Nolan M."/>
            <person name="Tritt A."/>
            <person name="Barry K.W."/>
            <person name="Grigoriev I.V."/>
            <person name="Nagy L.G."/>
            <person name="Hibbett D."/>
            <person name="Henrissat B."/>
            <person name="Matheny P.B."/>
            <person name="Labbe J."/>
            <person name="Martin F.M."/>
        </authorList>
    </citation>
    <scope>NUCLEOTIDE SEQUENCE</scope>
    <source>
        <strain evidence="1">EC-137</strain>
    </source>
</reference>
<evidence type="ECO:0000313" key="2">
    <source>
        <dbReference type="Proteomes" id="UP000814128"/>
    </source>
</evidence>
<organism evidence="1 2">
    <name type="scientific">Vararia minispora EC-137</name>
    <dbReference type="NCBI Taxonomy" id="1314806"/>
    <lineage>
        <taxon>Eukaryota</taxon>
        <taxon>Fungi</taxon>
        <taxon>Dikarya</taxon>
        <taxon>Basidiomycota</taxon>
        <taxon>Agaricomycotina</taxon>
        <taxon>Agaricomycetes</taxon>
        <taxon>Russulales</taxon>
        <taxon>Lachnocladiaceae</taxon>
        <taxon>Vararia</taxon>
    </lineage>
</organism>
<reference evidence="1" key="1">
    <citation type="submission" date="2021-02" db="EMBL/GenBank/DDBJ databases">
        <authorList>
            <consortium name="DOE Joint Genome Institute"/>
            <person name="Ahrendt S."/>
            <person name="Looney B.P."/>
            <person name="Miyauchi S."/>
            <person name="Morin E."/>
            <person name="Drula E."/>
            <person name="Courty P.E."/>
            <person name="Chicoki N."/>
            <person name="Fauchery L."/>
            <person name="Kohler A."/>
            <person name="Kuo A."/>
            <person name="Labutti K."/>
            <person name="Pangilinan J."/>
            <person name="Lipzen A."/>
            <person name="Riley R."/>
            <person name="Andreopoulos W."/>
            <person name="He G."/>
            <person name="Johnson J."/>
            <person name="Barry K.W."/>
            <person name="Grigoriev I.V."/>
            <person name="Nagy L."/>
            <person name="Hibbett D."/>
            <person name="Henrissat B."/>
            <person name="Matheny P.B."/>
            <person name="Labbe J."/>
            <person name="Martin F."/>
        </authorList>
    </citation>
    <scope>NUCLEOTIDE SEQUENCE</scope>
    <source>
        <strain evidence="1">EC-137</strain>
    </source>
</reference>
<keyword evidence="2" id="KW-1185">Reference proteome</keyword>
<sequence length="367" mass="39375">MSSIGSIASSSAPARLTVVASHLSTARRKVVVSRDLGPDAMQLLRDNANLEVVLWPEDRVCDRSWLLENVPGSTGLIVLFTEKASPSGPGLKVVSTMSVGYEHVNLPALHKRGLRLGFTPDVLTDAVADVSVMLALMASRNAAYGVTLVHQGQWPPFAPFTLCGPQISTMQDSPTRTVGFLGFGRIAQATLARLVAFGITHCVYTSNPGSPPKLALESSLLERHPTLREVRRVDLDTVARESDVLFVLAPGGESTKHIVNEGFLRKMKKSSVLVNTARGTLVDSDALAKALREEWIWGAGLDVLEGEPCIDVNHPLLTEPRCAIVPHIGSATFDTRVGMAVLAARNLLGALNGTQMPAELDLASRLR</sequence>
<accession>A0ACB8QWM2</accession>
<dbReference type="EMBL" id="MU273474">
    <property type="protein sequence ID" value="KAI0036229.1"/>
    <property type="molecule type" value="Genomic_DNA"/>
</dbReference>